<dbReference type="AlphaFoldDB" id="A0A1I5HMT5"/>
<dbReference type="RefSeq" id="WP_091654540.1">
    <property type="nucleotide sequence ID" value="NZ_FOVW01000007.1"/>
</dbReference>
<keyword evidence="3" id="KW-1185">Reference proteome</keyword>
<gene>
    <name evidence="2" type="ORF">SAMN04488519_107135</name>
</gene>
<feature type="transmembrane region" description="Helical" evidence="1">
    <location>
        <begin position="43"/>
        <end position="65"/>
    </location>
</feature>
<protein>
    <submittedName>
        <fullName evidence="2">Uncharacterized protein</fullName>
    </submittedName>
</protein>
<feature type="transmembrane region" description="Helical" evidence="1">
    <location>
        <begin position="6"/>
        <end position="36"/>
    </location>
</feature>
<evidence type="ECO:0000256" key="1">
    <source>
        <dbReference type="SAM" id="Phobius"/>
    </source>
</evidence>
<accession>A0A1I5HMT5</accession>
<dbReference type="STRING" id="226506.SAMN04488519_107135"/>
<keyword evidence="1" id="KW-0472">Membrane</keyword>
<evidence type="ECO:0000313" key="3">
    <source>
        <dbReference type="Proteomes" id="UP000199564"/>
    </source>
</evidence>
<proteinExistence type="predicted"/>
<sequence>MKFFGFLILTILIVVFANPFIPYWGVMVALALLAILLNPGNAIAFWGGGLGMGLSWLGLSLYLSIQTGSPLPEKIASIFGVGSGTILIGFTGFLGFLFGAFSSLTGSLFRKITKKRPDNLYRGG</sequence>
<evidence type="ECO:0000313" key="2">
    <source>
        <dbReference type="EMBL" id="SFO49320.1"/>
    </source>
</evidence>
<keyword evidence="1" id="KW-1133">Transmembrane helix</keyword>
<reference evidence="3" key="1">
    <citation type="submission" date="2016-10" db="EMBL/GenBank/DDBJ databases">
        <authorList>
            <person name="Varghese N."/>
            <person name="Submissions S."/>
        </authorList>
    </citation>
    <scope>NUCLEOTIDE SEQUENCE [LARGE SCALE GENOMIC DNA]</scope>
    <source>
        <strain evidence="3">DSM 15282</strain>
    </source>
</reference>
<feature type="transmembrane region" description="Helical" evidence="1">
    <location>
        <begin position="85"/>
        <end position="109"/>
    </location>
</feature>
<dbReference type="Proteomes" id="UP000199564">
    <property type="component" value="Unassembled WGS sequence"/>
</dbReference>
<name>A0A1I5HMT5_9BACT</name>
<keyword evidence="1" id="KW-0812">Transmembrane</keyword>
<organism evidence="2 3">
    <name type="scientific">Algoriphagus ornithinivorans</name>
    <dbReference type="NCBI Taxonomy" id="226506"/>
    <lineage>
        <taxon>Bacteria</taxon>
        <taxon>Pseudomonadati</taxon>
        <taxon>Bacteroidota</taxon>
        <taxon>Cytophagia</taxon>
        <taxon>Cytophagales</taxon>
        <taxon>Cyclobacteriaceae</taxon>
        <taxon>Algoriphagus</taxon>
    </lineage>
</organism>
<dbReference type="EMBL" id="FOVW01000007">
    <property type="protein sequence ID" value="SFO49320.1"/>
    <property type="molecule type" value="Genomic_DNA"/>
</dbReference>